<evidence type="ECO:0000256" key="4">
    <source>
        <dbReference type="ARBA" id="ARBA00022827"/>
    </source>
</evidence>
<dbReference type="InterPro" id="IPR036318">
    <property type="entry name" value="FAD-bd_PCMH-like_sf"/>
</dbReference>
<sequence length="640" mass="68007">MEFELGIMMDPSAVAREDTAADLARQAEAGGLDLVVVRADEGGVTAGFDPWTAAVWVSGATERIQIGVSDSWTAASEGGARPEGAAVPGAAPAVADPEVPVPSVVEKARESLARLAGPRLLTRGGWVVAPDDAGRADLTNLAGDGLPVVVPVRSRDDVARLVDMVAQDGPAVGPRRTTAARALRRDGIEYDAVPRSLLGTAVEPGDRDYLAVSSNYLRGGAPGIVLRPETPDQVADALAFARSHTHLPLGVRSGGHGVSGRSTNDGGLVIDVGRIHRVEVLDETRRLVRIGPGATWKQVAAALDPYGWALGSGDYGGVGVGGLATAGGIGLLGREHGLTIDHLRAVELVLADGSQVRATRDEHPDLFWAVRGAGANFGIATAFEFEVYDVGDVGWAKLTLASTDIEKSLLRFGEVAGAAPRDTTVFLVTGRPRQGQSGIQLYAIVDSPDPQVVVERLTPFLDLGTLVQQEVYLARYKDIMGQAADVGPDGHHGQGEPVSRSAFLPAITPEYAHDTAELLHSGRVFFFELRPMGGAIADVPAEETAFTHRTPAFQVTAMGVDQADLDARWDRLAGHFDGLYLSFDTDQRSERLHDAFPPPVLGRLRDLKRRYDPANLFRDNFNIDPRGSSGATRDDERGRE</sequence>
<proteinExistence type="inferred from homology"/>
<comment type="similarity">
    <text evidence="2">Belongs to the oxygen-dependent FAD-linked oxidoreductase family.</text>
</comment>
<dbReference type="InterPro" id="IPR006094">
    <property type="entry name" value="Oxid_FAD_bind_N"/>
</dbReference>
<dbReference type="PANTHER" id="PTHR42973:SF39">
    <property type="entry name" value="FAD-BINDING PCMH-TYPE DOMAIN-CONTAINING PROTEIN"/>
    <property type="match status" value="1"/>
</dbReference>
<dbReference type="SUPFAM" id="SSF51679">
    <property type="entry name" value="Bacterial luciferase-like"/>
    <property type="match status" value="1"/>
</dbReference>
<keyword evidence="5" id="KW-0560">Oxidoreductase</keyword>
<dbReference type="InterPro" id="IPR050416">
    <property type="entry name" value="FAD-linked_Oxidoreductase"/>
</dbReference>
<organism evidence="8 9">
    <name type="scientific">Promicromonospora vindobonensis</name>
    <dbReference type="NCBI Taxonomy" id="195748"/>
    <lineage>
        <taxon>Bacteria</taxon>
        <taxon>Bacillati</taxon>
        <taxon>Actinomycetota</taxon>
        <taxon>Actinomycetes</taxon>
        <taxon>Micrococcales</taxon>
        <taxon>Promicromonosporaceae</taxon>
        <taxon>Promicromonospora</taxon>
    </lineage>
</organism>
<accession>A0ABW5VW58</accession>
<dbReference type="EMBL" id="JBHUOG010000002">
    <property type="protein sequence ID" value="MFD2795909.1"/>
    <property type="molecule type" value="Genomic_DNA"/>
</dbReference>
<dbReference type="Gene3D" id="3.40.462.20">
    <property type="match status" value="1"/>
</dbReference>
<comment type="cofactor">
    <cofactor evidence="1">
        <name>FAD</name>
        <dbReference type="ChEBI" id="CHEBI:57692"/>
    </cofactor>
</comment>
<feature type="domain" description="FAD-binding PCMH-type" evidence="7">
    <location>
        <begin position="217"/>
        <end position="390"/>
    </location>
</feature>
<dbReference type="Gene3D" id="3.30.465.10">
    <property type="match status" value="1"/>
</dbReference>
<dbReference type="Pfam" id="PF01565">
    <property type="entry name" value="FAD_binding_4"/>
    <property type="match status" value="1"/>
</dbReference>
<feature type="region of interest" description="Disordered" evidence="6">
    <location>
        <begin position="621"/>
        <end position="640"/>
    </location>
</feature>
<evidence type="ECO:0000256" key="6">
    <source>
        <dbReference type="SAM" id="MobiDB-lite"/>
    </source>
</evidence>
<gene>
    <name evidence="8" type="ORF">ACFS27_20275</name>
</gene>
<dbReference type="PROSITE" id="PS51387">
    <property type="entry name" value="FAD_PCMH"/>
    <property type="match status" value="1"/>
</dbReference>
<dbReference type="InterPro" id="IPR016169">
    <property type="entry name" value="FAD-bd_PCMH_sub2"/>
</dbReference>
<dbReference type="PANTHER" id="PTHR42973">
    <property type="entry name" value="BINDING OXIDOREDUCTASE, PUTATIVE (AFU_ORTHOLOGUE AFUA_1G17690)-RELATED"/>
    <property type="match status" value="1"/>
</dbReference>
<evidence type="ECO:0000256" key="1">
    <source>
        <dbReference type="ARBA" id="ARBA00001974"/>
    </source>
</evidence>
<dbReference type="Proteomes" id="UP001597479">
    <property type="component" value="Unassembled WGS sequence"/>
</dbReference>
<dbReference type="RefSeq" id="WP_377186571.1">
    <property type="nucleotide sequence ID" value="NZ_JBHUOG010000002.1"/>
</dbReference>
<evidence type="ECO:0000256" key="2">
    <source>
        <dbReference type="ARBA" id="ARBA00005466"/>
    </source>
</evidence>
<evidence type="ECO:0000313" key="8">
    <source>
        <dbReference type="EMBL" id="MFD2795909.1"/>
    </source>
</evidence>
<evidence type="ECO:0000259" key="7">
    <source>
        <dbReference type="PROSITE" id="PS51387"/>
    </source>
</evidence>
<keyword evidence="4" id="KW-0274">FAD</keyword>
<feature type="region of interest" description="Disordered" evidence="6">
    <location>
        <begin position="77"/>
        <end position="96"/>
    </location>
</feature>
<dbReference type="Gene3D" id="3.30.43.10">
    <property type="entry name" value="Uridine Diphospho-n-acetylenolpyruvylglucosamine Reductase, domain 2"/>
    <property type="match status" value="1"/>
</dbReference>
<name>A0ABW5VW58_9MICO</name>
<reference evidence="9" key="1">
    <citation type="journal article" date="2019" name="Int. J. Syst. Evol. Microbiol.">
        <title>The Global Catalogue of Microorganisms (GCM) 10K type strain sequencing project: providing services to taxonomists for standard genome sequencing and annotation.</title>
        <authorList>
            <consortium name="The Broad Institute Genomics Platform"/>
            <consortium name="The Broad Institute Genome Sequencing Center for Infectious Disease"/>
            <person name="Wu L."/>
            <person name="Ma J."/>
        </authorList>
    </citation>
    <scope>NUCLEOTIDE SEQUENCE [LARGE SCALE GENOMIC DNA]</scope>
    <source>
        <strain evidence="9">CCM 7044</strain>
    </source>
</reference>
<keyword evidence="9" id="KW-1185">Reference proteome</keyword>
<comment type="caution">
    <text evidence="8">The sequence shown here is derived from an EMBL/GenBank/DDBJ whole genome shotgun (WGS) entry which is preliminary data.</text>
</comment>
<dbReference type="InterPro" id="IPR016167">
    <property type="entry name" value="FAD-bd_PCMH_sub1"/>
</dbReference>
<evidence type="ECO:0000313" key="9">
    <source>
        <dbReference type="Proteomes" id="UP001597479"/>
    </source>
</evidence>
<keyword evidence="3" id="KW-0285">Flavoprotein</keyword>
<dbReference type="InterPro" id="IPR036661">
    <property type="entry name" value="Luciferase-like_sf"/>
</dbReference>
<dbReference type="InterPro" id="IPR012951">
    <property type="entry name" value="BBE"/>
</dbReference>
<dbReference type="InterPro" id="IPR016166">
    <property type="entry name" value="FAD-bd_PCMH"/>
</dbReference>
<protein>
    <submittedName>
        <fullName evidence="8">FAD-binding protein</fullName>
    </submittedName>
</protein>
<dbReference type="SUPFAM" id="SSF56176">
    <property type="entry name" value="FAD-binding/transporter-associated domain-like"/>
    <property type="match status" value="1"/>
</dbReference>
<evidence type="ECO:0000256" key="5">
    <source>
        <dbReference type="ARBA" id="ARBA00023002"/>
    </source>
</evidence>
<evidence type="ECO:0000256" key="3">
    <source>
        <dbReference type="ARBA" id="ARBA00022630"/>
    </source>
</evidence>
<dbReference type="Pfam" id="PF08031">
    <property type="entry name" value="BBE"/>
    <property type="match status" value="1"/>
</dbReference>